<dbReference type="Gene3D" id="3.40.50.2000">
    <property type="entry name" value="Glycogen Phosphorylase B"/>
    <property type="match status" value="1"/>
</dbReference>
<dbReference type="STRING" id="930129.SAMN05216352_101443"/>
<dbReference type="PANTHER" id="PTHR43025:SF3">
    <property type="entry name" value="MONOGALACTOSYLDIACYLGLYCEROL SYNTHASE 1, CHLOROPLASTIC"/>
    <property type="match status" value="1"/>
</dbReference>
<dbReference type="RefSeq" id="WP_091580234.1">
    <property type="nucleotide sequence ID" value="NZ_FNDU01000001.1"/>
</dbReference>
<dbReference type="GO" id="GO:0016020">
    <property type="term" value="C:membrane"/>
    <property type="evidence" value="ECO:0007669"/>
    <property type="project" value="UniProtKB-SubCell"/>
</dbReference>
<dbReference type="Pfam" id="PF04101">
    <property type="entry name" value="Glyco_tran_28_C"/>
    <property type="match status" value="1"/>
</dbReference>
<dbReference type="Pfam" id="PF06925">
    <property type="entry name" value="MGDG_synth"/>
    <property type="match status" value="1"/>
</dbReference>
<dbReference type="GO" id="GO:0016758">
    <property type="term" value="F:hexosyltransferase activity"/>
    <property type="evidence" value="ECO:0007669"/>
    <property type="project" value="InterPro"/>
</dbReference>
<proteinExistence type="inferred from homology"/>
<comment type="similarity">
    <text evidence="2">Belongs to the glycosyltransferase 28 family.</text>
</comment>
<comment type="subcellular location">
    <subcellularLocation>
        <location evidence="1">Membrane</location>
    </subcellularLocation>
</comment>
<dbReference type="PANTHER" id="PTHR43025">
    <property type="entry name" value="MONOGALACTOSYLDIACYLGLYCEROL SYNTHASE"/>
    <property type="match status" value="1"/>
</dbReference>
<gene>
    <name evidence="7" type="ORF">SAMN05216352_101443</name>
</gene>
<keyword evidence="4" id="KW-0808">Transferase</keyword>
<evidence type="ECO:0000313" key="7">
    <source>
        <dbReference type="EMBL" id="SDH48880.1"/>
    </source>
</evidence>
<dbReference type="InterPro" id="IPR050519">
    <property type="entry name" value="Glycosyltransf_28_UgtP"/>
</dbReference>
<feature type="domain" description="Glycosyl transferase family 28 C-terminal" evidence="5">
    <location>
        <begin position="203"/>
        <end position="357"/>
    </location>
</feature>
<dbReference type="AlphaFoldDB" id="A0A1G8CV99"/>
<evidence type="ECO:0000259" key="6">
    <source>
        <dbReference type="Pfam" id="PF06925"/>
    </source>
</evidence>
<evidence type="ECO:0000259" key="5">
    <source>
        <dbReference type="Pfam" id="PF04101"/>
    </source>
</evidence>
<feature type="domain" description="Diacylglycerol glucosyltransferase N-terminal" evidence="6">
    <location>
        <begin position="16"/>
        <end position="178"/>
    </location>
</feature>
<evidence type="ECO:0000313" key="8">
    <source>
        <dbReference type="Proteomes" id="UP000199017"/>
    </source>
</evidence>
<dbReference type="GO" id="GO:0009247">
    <property type="term" value="P:glycolipid biosynthetic process"/>
    <property type="evidence" value="ECO:0007669"/>
    <property type="project" value="InterPro"/>
</dbReference>
<keyword evidence="3" id="KW-0328">Glycosyltransferase</keyword>
<name>A0A1G8CV99_9BACI</name>
<organism evidence="7 8">
    <name type="scientific">Alteribacillus bidgolensis</name>
    <dbReference type="NCBI Taxonomy" id="930129"/>
    <lineage>
        <taxon>Bacteria</taxon>
        <taxon>Bacillati</taxon>
        <taxon>Bacillota</taxon>
        <taxon>Bacilli</taxon>
        <taxon>Bacillales</taxon>
        <taxon>Bacillaceae</taxon>
        <taxon>Alteribacillus</taxon>
    </lineage>
</organism>
<dbReference type="InterPro" id="IPR009695">
    <property type="entry name" value="Diacylglyc_glucosyltr_N"/>
</dbReference>
<evidence type="ECO:0000256" key="3">
    <source>
        <dbReference type="ARBA" id="ARBA00022676"/>
    </source>
</evidence>
<reference evidence="7 8" key="1">
    <citation type="submission" date="2016-10" db="EMBL/GenBank/DDBJ databases">
        <authorList>
            <person name="de Groot N.N."/>
        </authorList>
    </citation>
    <scope>NUCLEOTIDE SEQUENCE [LARGE SCALE GENOMIC DNA]</scope>
    <source>
        <strain evidence="8">P4B,CCM 7963,CECT 7998,DSM 25260,IBRC-M 10614,KCTC 13821</strain>
    </source>
</reference>
<accession>A0A1G8CV99</accession>
<keyword evidence="8" id="KW-1185">Reference proteome</keyword>
<protein>
    <submittedName>
        <fullName evidence="7">Monogalactosyldiacylglycerol synthase</fullName>
    </submittedName>
</protein>
<dbReference type="Proteomes" id="UP000199017">
    <property type="component" value="Unassembled WGS sequence"/>
</dbReference>
<dbReference type="InterPro" id="IPR007235">
    <property type="entry name" value="Glyco_trans_28_C"/>
</dbReference>
<evidence type="ECO:0000256" key="2">
    <source>
        <dbReference type="ARBA" id="ARBA00006962"/>
    </source>
</evidence>
<dbReference type="SUPFAM" id="SSF53756">
    <property type="entry name" value="UDP-Glycosyltransferase/glycogen phosphorylase"/>
    <property type="match status" value="1"/>
</dbReference>
<sequence>MKNQPLIFSASIGHGHNQAAKALKNEFNKKGFYPEMVDTFHVISPILHHFMLSSYIRLLKLAPFIWRKIYFYAEEYPLFLLLDRFGSLFIEHLYSIMNREACPFIISTHPFVTAFLSRVKQTKQLDFPLYTVITDFVLHPAYIRKEIDGYFTASPKIEEFANLHNVPSHLFNLTGIPISNNECIHISKWKARYDLGLDPGKKTLLIAGGGIGLTNFVHVLQVVEHLKEQIQILCMVGHNHRAKHRILQKKSKHMIKVIEFTDQFLLYLKASDGILSKAGGLTMAEALACETPIIIFNPVPGHEEQNANYLTHAGAAVKVDKCIQLPSVLERVLYEKTYYTNLQYNAQMLKKPNAANQIVDRILTLTNQQQITKSH</sequence>
<dbReference type="EMBL" id="FNDU01000001">
    <property type="protein sequence ID" value="SDH48880.1"/>
    <property type="molecule type" value="Genomic_DNA"/>
</dbReference>
<dbReference type="OrthoDB" id="9815663at2"/>
<evidence type="ECO:0000256" key="1">
    <source>
        <dbReference type="ARBA" id="ARBA00004370"/>
    </source>
</evidence>
<evidence type="ECO:0000256" key="4">
    <source>
        <dbReference type="ARBA" id="ARBA00022679"/>
    </source>
</evidence>